<feature type="domain" description="Ig-like" evidence="9">
    <location>
        <begin position="816"/>
        <end position="911"/>
    </location>
</feature>
<dbReference type="GO" id="GO:0005911">
    <property type="term" value="C:cell-cell junction"/>
    <property type="evidence" value="ECO:0007669"/>
    <property type="project" value="TreeGrafter"/>
</dbReference>
<dbReference type="InterPro" id="IPR013098">
    <property type="entry name" value="Ig_I-set"/>
</dbReference>
<dbReference type="Pfam" id="PF08205">
    <property type="entry name" value="C2-set_2"/>
    <property type="match status" value="2"/>
</dbReference>
<dbReference type="SMART" id="SM00408">
    <property type="entry name" value="IGc2"/>
    <property type="match status" value="8"/>
</dbReference>
<dbReference type="InterPro" id="IPR013162">
    <property type="entry name" value="CD80_C2-set"/>
</dbReference>
<keyword evidence="6" id="KW-0393">Immunoglobulin domain</keyword>
<dbReference type="PROSITE" id="PS00290">
    <property type="entry name" value="IG_MHC"/>
    <property type="match status" value="1"/>
</dbReference>
<feature type="domain" description="Ig-like" evidence="9">
    <location>
        <begin position="13"/>
        <end position="94"/>
    </location>
</feature>
<keyword evidence="2" id="KW-0677">Repeat</keyword>
<dbReference type="PANTHER" id="PTHR11640">
    <property type="entry name" value="NEPHRIN"/>
    <property type="match status" value="1"/>
</dbReference>
<evidence type="ECO:0000256" key="3">
    <source>
        <dbReference type="ARBA" id="ARBA00023136"/>
    </source>
</evidence>
<dbReference type="SMART" id="SM00409">
    <property type="entry name" value="IG"/>
    <property type="match status" value="9"/>
</dbReference>
<dbReference type="GO" id="GO:0009653">
    <property type="term" value="P:anatomical structure morphogenesis"/>
    <property type="evidence" value="ECO:0007669"/>
    <property type="project" value="UniProtKB-ARBA"/>
</dbReference>
<evidence type="ECO:0000256" key="1">
    <source>
        <dbReference type="ARBA" id="ARBA00004479"/>
    </source>
</evidence>
<dbReference type="InterPro" id="IPR003006">
    <property type="entry name" value="Ig/MHC_CS"/>
</dbReference>
<dbReference type="EMBL" id="JAFNEN010000576">
    <property type="protein sequence ID" value="KAG8180209.1"/>
    <property type="molecule type" value="Genomic_DNA"/>
</dbReference>
<evidence type="ECO:0000313" key="11">
    <source>
        <dbReference type="EMBL" id="KAG8180209.1"/>
    </source>
</evidence>
<name>A0AAV6U7P8_9ARAC</name>
<reference evidence="11 12" key="1">
    <citation type="journal article" date="2022" name="Nat. Ecol. Evol.">
        <title>A masculinizing supergene underlies an exaggerated male reproductive morph in a spider.</title>
        <authorList>
            <person name="Hendrickx F."/>
            <person name="De Corte Z."/>
            <person name="Sonet G."/>
            <person name="Van Belleghem S.M."/>
            <person name="Kostlbacher S."/>
            <person name="Vangestel C."/>
        </authorList>
    </citation>
    <scope>NUCLEOTIDE SEQUENCE [LARGE SCALE GENOMIC DNA]</scope>
    <source>
        <strain evidence="11">W744_W776</strain>
    </source>
</reference>
<feature type="domain" description="Ig-like" evidence="9">
    <location>
        <begin position="721"/>
        <end position="812"/>
    </location>
</feature>
<evidence type="ECO:0000256" key="4">
    <source>
        <dbReference type="ARBA" id="ARBA00023157"/>
    </source>
</evidence>
<evidence type="ECO:0000256" key="7">
    <source>
        <dbReference type="SAM" id="MobiDB-lite"/>
    </source>
</evidence>
<dbReference type="GO" id="GO:0005886">
    <property type="term" value="C:plasma membrane"/>
    <property type="evidence" value="ECO:0007669"/>
    <property type="project" value="TreeGrafter"/>
</dbReference>
<comment type="caution">
    <text evidence="11">The sequence shown here is derived from an EMBL/GenBank/DDBJ whole genome shotgun (WGS) entry which is preliminary data.</text>
</comment>
<comment type="subcellular location">
    <subcellularLocation>
        <location evidence="1">Membrane</location>
        <topology evidence="1">Single-pass type I membrane protein</topology>
    </subcellularLocation>
</comment>
<evidence type="ECO:0000259" key="10">
    <source>
        <dbReference type="PROSITE" id="PS50853"/>
    </source>
</evidence>
<evidence type="ECO:0000256" key="8">
    <source>
        <dbReference type="SAM" id="Phobius"/>
    </source>
</evidence>
<organism evidence="11 12">
    <name type="scientific">Oedothorax gibbosus</name>
    <dbReference type="NCBI Taxonomy" id="931172"/>
    <lineage>
        <taxon>Eukaryota</taxon>
        <taxon>Metazoa</taxon>
        <taxon>Ecdysozoa</taxon>
        <taxon>Arthropoda</taxon>
        <taxon>Chelicerata</taxon>
        <taxon>Arachnida</taxon>
        <taxon>Araneae</taxon>
        <taxon>Araneomorphae</taxon>
        <taxon>Entelegynae</taxon>
        <taxon>Araneoidea</taxon>
        <taxon>Linyphiidae</taxon>
        <taxon>Erigoninae</taxon>
        <taxon>Oedothorax</taxon>
    </lineage>
</organism>
<dbReference type="Proteomes" id="UP000827092">
    <property type="component" value="Unassembled WGS sequence"/>
</dbReference>
<feature type="region of interest" description="Disordered" evidence="7">
    <location>
        <begin position="1070"/>
        <end position="1089"/>
    </location>
</feature>
<feature type="transmembrane region" description="Helical" evidence="8">
    <location>
        <begin position="1035"/>
        <end position="1060"/>
    </location>
</feature>
<dbReference type="Pfam" id="PF13927">
    <property type="entry name" value="Ig_3"/>
    <property type="match status" value="3"/>
</dbReference>
<keyword evidence="4" id="KW-1015">Disulfide bond</keyword>
<keyword evidence="12" id="KW-1185">Reference proteome</keyword>
<evidence type="ECO:0000256" key="2">
    <source>
        <dbReference type="ARBA" id="ARBA00022737"/>
    </source>
</evidence>
<feature type="domain" description="Fibronectin type-III" evidence="10">
    <location>
        <begin position="922"/>
        <end position="1015"/>
    </location>
</feature>
<dbReference type="GO" id="GO:0030154">
    <property type="term" value="P:cell differentiation"/>
    <property type="evidence" value="ECO:0007669"/>
    <property type="project" value="UniProtKB-ARBA"/>
</dbReference>
<feature type="domain" description="Ig-like" evidence="9">
    <location>
        <begin position="230"/>
        <end position="319"/>
    </location>
</feature>
<dbReference type="Pfam" id="PF00041">
    <property type="entry name" value="fn3"/>
    <property type="match status" value="1"/>
</dbReference>
<dbReference type="SUPFAM" id="SSF48726">
    <property type="entry name" value="Immunoglobulin"/>
    <property type="match status" value="9"/>
</dbReference>
<sequence length="1255" mass="137496">MVNLLKISTSEQQYFRVKPKDTDIVEGYDADLQCHIGNQAGAVQWSKDGFVLGFDFKIPGYPRYSMVVDKLRGVYNLRLEKVTLDDEGEYQCQVGPGKKPGELKIQPIRAEARVTIMVPPKELHIEKHENGSTLQVKEADRVSLTCIAKHSKPAAKLKWYRNGVLLKGGSFHPREEITGSRVHNTHSTITIYVIMDDNGASYTCEAIHGALTTPLKAKITIDVLYPPGIPEIEGYQEGDIVQVGDQLTLACITRGGNPKAELVWYRDNVQVDVSFSTSGREVTNIRTFTVDKTDNNAVYRCEASNIVTEHPKIAAVRLSVQFAPDQILITGPTEGAVGQLVTLTCSAGPSNPASRLYWTVDGEPAETSPALVETHKGGWMTSSNITVTLNRQDPDNKTFTCNADSDALKETIIETVYFRVVYPPNPPKIVGYEEGAPIKAGEFQRFTCVATGGNPFATLRWFKRDREVRAITSISGSGVFSELVLRADASDNGASYRCEAVNAATEKPLVTNIKLTVHFPPSSVTMKITPSKPRAGEMVSIQCESGSSNPESTLHWWRNGESHTGFTSEVSEAIYGGKATHSRLDITVYAKDDEAVFTCQATNHVMQRSVHESVTLRVFYKPMFPVANMEKFDVVEGDNLLVNLTARANPPVSTYTWRKGSGSPIPSKSEVGEKMNVRVSSRGPLLTVKDSRREDAGQYECEATNGEGTEQVMVVVNVMYPAVVTTVTRSAALGEGENATFECAAIGNPMHGEVIGWRRAGFDMAHRSQMRLEFGRAYLTIMNVSRQDAGTFECVAYNGIGNAVVAKAQLIVKFKPESYLPRRHLKVASDRGETVLLRCLAIGAPVVKFSWHDESGKSVTGSTSGIKYSTRTSQIDTVTWECVLYINNVVEEDFGTYTCTGTNEMGSDSIKVLLKRRGKPDPPVEFQAQNVTSDRVLLSWAPGFNGGSPQFFRIRYMVKGSDQVHTVEVLPTNSTVFMVTGLEPGTDYSFALMAWNVFGESGYTENEVIAQTTVLRDLPSTSVDALEKNGDSLSVFLLVVICIAGTLFLLFNGAIVAYYLQRKKKRQTQSYPVAEAKSGGHPFDSSMYSRDKYHDTINGEALRTSLSEGDETFHEEILLKEITKQESETSRSGKVAPKVPPKTHQTQRWPTAAENSCPDILKNGHNYSKDGTNNTSGIGVTVADLGRGCDTDPTLFIPPPPLTPDDPLLRSPGGATLGVSAVDLTSGKTKTIVIQPPHHIHGNQSSLVTLDGHFL</sequence>
<dbReference type="SMART" id="SM00060">
    <property type="entry name" value="FN3"/>
    <property type="match status" value="1"/>
</dbReference>
<keyword evidence="8" id="KW-1133">Transmembrane helix</keyword>
<feature type="domain" description="Ig-like" evidence="9">
    <location>
        <begin position="324"/>
        <end position="413"/>
    </location>
</feature>
<dbReference type="PROSITE" id="PS50853">
    <property type="entry name" value="FN3"/>
    <property type="match status" value="1"/>
</dbReference>
<dbReference type="InterPro" id="IPR051275">
    <property type="entry name" value="Cell_adhesion_signaling"/>
</dbReference>
<dbReference type="InterPro" id="IPR036116">
    <property type="entry name" value="FN3_sf"/>
</dbReference>
<dbReference type="CDD" id="cd00063">
    <property type="entry name" value="FN3"/>
    <property type="match status" value="1"/>
</dbReference>
<feature type="domain" description="Ig-like" evidence="9">
    <location>
        <begin position="120"/>
        <end position="220"/>
    </location>
</feature>
<feature type="domain" description="Ig-like" evidence="9">
    <location>
        <begin position="427"/>
        <end position="511"/>
    </location>
</feature>
<dbReference type="InterPro" id="IPR003598">
    <property type="entry name" value="Ig_sub2"/>
</dbReference>
<dbReference type="CDD" id="cd00096">
    <property type="entry name" value="Ig"/>
    <property type="match status" value="1"/>
</dbReference>
<accession>A0AAV6U7P8</accession>
<keyword evidence="3 8" id="KW-0472">Membrane</keyword>
<dbReference type="GO" id="GO:0050839">
    <property type="term" value="F:cell adhesion molecule binding"/>
    <property type="evidence" value="ECO:0007669"/>
    <property type="project" value="TreeGrafter"/>
</dbReference>
<dbReference type="PANTHER" id="PTHR11640:SF136">
    <property type="entry name" value="NEPHRIN"/>
    <property type="match status" value="1"/>
</dbReference>
<evidence type="ECO:0000259" key="9">
    <source>
        <dbReference type="PROSITE" id="PS50835"/>
    </source>
</evidence>
<dbReference type="InterPro" id="IPR003961">
    <property type="entry name" value="FN3_dom"/>
</dbReference>
<evidence type="ECO:0000313" key="12">
    <source>
        <dbReference type="Proteomes" id="UP000827092"/>
    </source>
</evidence>
<evidence type="ECO:0000256" key="6">
    <source>
        <dbReference type="ARBA" id="ARBA00023319"/>
    </source>
</evidence>
<dbReference type="SUPFAM" id="SSF49265">
    <property type="entry name" value="Fibronectin type III"/>
    <property type="match status" value="1"/>
</dbReference>
<dbReference type="GO" id="GO:0098609">
    <property type="term" value="P:cell-cell adhesion"/>
    <property type="evidence" value="ECO:0007669"/>
    <property type="project" value="TreeGrafter"/>
</dbReference>
<dbReference type="InterPro" id="IPR003599">
    <property type="entry name" value="Ig_sub"/>
</dbReference>
<feature type="domain" description="Ig-like" evidence="9">
    <location>
        <begin position="622"/>
        <end position="717"/>
    </location>
</feature>
<protein>
    <recommendedName>
        <fullName evidence="13">Nephrin</fullName>
    </recommendedName>
</protein>
<dbReference type="InterPro" id="IPR007110">
    <property type="entry name" value="Ig-like_dom"/>
</dbReference>
<proteinExistence type="predicted"/>
<dbReference type="AlphaFoldDB" id="A0AAV6U7P8"/>
<gene>
    <name evidence="11" type="ORF">JTE90_003165</name>
</gene>
<dbReference type="InterPro" id="IPR036179">
    <property type="entry name" value="Ig-like_dom_sf"/>
</dbReference>
<feature type="domain" description="Ig-like" evidence="9">
    <location>
        <begin position="521"/>
        <end position="615"/>
    </location>
</feature>
<dbReference type="PROSITE" id="PS50835">
    <property type="entry name" value="IG_LIKE"/>
    <property type="match status" value="9"/>
</dbReference>
<keyword evidence="8" id="KW-0812">Transmembrane</keyword>
<dbReference type="Gene3D" id="2.60.40.10">
    <property type="entry name" value="Immunoglobulins"/>
    <property type="match status" value="10"/>
</dbReference>
<evidence type="ECO:0008006" key="13">
    <source>
        <dbReference type="Google" id="ProtNLM"/>
    </source>
</evidence>
<feature type="region of interest" description="Disordered" evidence="7">
    <location>
        <begin position="1123"/>
        <end position="1156"/>
    </location>
</feature>
<evidence type="ECO:0000256" key="5">
    <source>
        <dbReference type="ARBA" id="ARBA00023180"/>
    </source>
</evidence>
<dbReference type="Pfam" id="PF07679">
    <property type="entry name" value="I-set"/>
    <property type="match status" value="3"/>
</dbReference>
<dbReference type="InterPro" id="IPR013783">
    <property type="entry name" value="Ig-like_fold"/>
</dbReference>
<keyword evidence="5" id="KW-0325">Glycoprotein</keyword>